<organism evidence="1 2">
    <name type="scientific">Tolypothrix bouteillei VB521301</name>
    <dbReference type="NCBI Taxonomy" id="1479485"/>
    <lineage>
        <taxon>Bacteria</taxon>
        <taxon>Bacillati</taxon>
        <taxon>Cyanobacteriota</taxon>
        <taxon>Cyanophyceae</taxon>
        <taxon>Nostocales</taxon>
        <taxon>Tolypothrichaceae</taxon>
        <taxon>Tolypothrix</taxon>
    </lineage>
</organism>
<sequence length="84" mass="10066">MQEITNISARYRVGSFRMEQKCQLGSARGWGFSIDRFLTSDRLWRKLYPAYRVEHKLKERSSPIHAESPIVRVHKQTWLKPIEY</sequence>
<reference evidence="1" key="2">
    <citation type="submission" date="2019-11" db="EMBL/GenBank/DDBJ databases">
        <title>Improved Assembly of Tolypothrix boutellei genome.</title>
        <authorList>
            <person name="Sarangi A.N."/>
            <person name="Mukherjee M."/>
            <person name="Ghosh S."/>
            <person name="Singh D."/>
            <person name="Das A."/>
            <person name="Kant S."/>
            <person name="Prusty A."/>
            <person name="Tripathy S."/>
        </authorList>
    </citation>
    <scope>NUCLEOTIDE SEQUENCE</scope>
    <source>
        <strain evidence="1">VB521301</strain>
    </source>
</reference>
<comment type="caution">
    <text evidence="1">The sequence shown here is derived from an EMBL/GenBank/DDBJ whole genome shotgun (WGS) entry which is preliminary data.</text>
</comment>
<dbReference type="EMBL" id="JHEG04000002">
    <property type="protein sequence ID" value="KAF3883834.1"/>
    <property type="molecule type" value="Genomic_DNA"/>
</dbReference>
<accession>A0A8S9SWR5</accession>
<keyword evidence="2" id="KW-1185">Reference proteome</keyword>
<dbReference type="Proteomes" id="UP000029738">
    <property type="component" value="Unassembled WGS sequence"/>
</dbReference>
<evidence type="ECO:0000313" key="2">
    <source>
        <dbReference type="Proteomes" id="UP000029738"/>
    </source>
</evidence>
<name>A0A8S9SWR5_9CYAN</name>
<protein>
    <submittedName>
        <fullName evidence="1">Uncharacterized protein</fullName>
    </submittedName>
</protein>
<proteinExistence type="predicted"/>
<gene>
    <name evidence="1" type="ORF">DA73_0400039690</name>
</gene>
<dbReference type="AlphaFoldDB" id="A0A8S9SWR5"/>
<evidence type="ECO:0000313" key="1">
    <source>
        <dbReference type="EMBL" id="KAF3883834.1"/>
    </source>
</evidence>
<reference evidence="1" key="1">
    <citation type="journal article" date="2015" name="Genome Announc.">
        <title>Draft Genome Sequence of Tolypothrix boutellei Strain VB521301.</title>
        <authorList>
            <person name="Chandrababunaidu M.M."/>
            <person name="Singh D."/>
            <person name="Sen D."/>
            <person name="Bhan S."/>
            <person name="Das S."/>
            <person name="Gupta A."/>
            <person name="Adhikary S.P."/>
            <person name="Tripathy S."/>
        </authorList>
    </citation>
    <scope>NUCLEOTIDE SEQUENCE</scope>
    <source>
        <strain evidence="1">VB521301</strain>
    </source>
</reference>